<evidence type="ECO:0000313" key="1">
    <source>
        <dbReference type="EMBL" id="MDT0294186.1"/>
    </source>
</evidence>
<sequence length="107" mass="12699">MGKLEEFSINEWKQIKADLEKLLQQLKSAIQNDPKLIIIDNAELLKIFKISSRTAQRWRDLNLIGYSKISGNIFYTMQDVINLYQEYYEEPRSKMKQIINSRKIDNS</sequence>
<protein>
    <recommendedName>
        <fullName evidence="3">Helix-turn-helix domain-containing protein</fullName>
    </recommendedName>
</protein>
<reference evidence="2" key="1">
    <citation type="submission" date="2023-07" db="EMBL/GenBank/DDBJ databases">
        <title>Isolating and identifying novel microbial strains from the Mariana Trench.</title>
        <authorList>
            <person name="Fu H."/>
        </authorList>
    </citation>
    <scope>NUCLEOTIDE SEQUENCE [LARGE SCALE GENOMIC DNA]</scope>
    <source>
        <strain evidence="2">T-y2</strain>
    </source>
</reference>
<organism evidence="1 2">
    <name type="scientific">Mesonia ostreae</name>
    <dbReference type="NCBI Taxonomy" id="861110"/>
    <lineage>
        <taxon>Bacteria</taxon>
        <taxon>Pseudomonadati</taxon>
        <taxon>Bacteroidota</taxon>
        <taxon>Flavobacteriia</taxon>
        <taxon>Flavobacteriales</taxon>
        <taxon>Flavobacteriaceae</taxon>
        <taxon>Mesonia</taxon>
    </lineage>
</organism>
<keyword evidence="2" id="KW-1185">Reference proteome</keyword>
<proteinExistence type="predicted"/>
<dbReference type="EMBL" id="JAVRBG010000004">
    <property type="protein sequence ID" value="MDT0294186.1"/>
    <property type="molecule type" value="Genomic_DNA"/>
</dbReference>
<dbReference type="PANTHER" id="PTHR34585">
    <property type="match status" value="1"/>
</dbReference>
<dbReference type="SUPFAM" id="SSF46955">
    <property type="entry name" value="Putative DNA-binding domain"/>
    <property type="match status" value="1"/>
</dbReference>
<dbReference type="PANTHER" id="PTHR34585:SF22">
    <property type="entry name" value="HELIX-TURN-HELIX DOMAIN-CONTAINING PROTEIN"/>
    <property type="match status" value="1"/>
</dbReference>
<evidence type="ECO:0008006" key="3">
    <source>
        <dbReference type="Google" id="ProtNLM"/>
    </source>
</evidence>
<dbReference type="InterPro" id="IPR009061">
    <property type="entry name" value="DNA-bd_dom_put_sf"/>
</dbReference>
<name>A0ABU2KHJ8_9FLAO</name>
<comment type="caution">
    <text evidence="1">The sequence shown here is derived from an EMBL/GenBank/DDBJ whole genome shotgun (WGS) entry which is preliminary data.</text>
</comment>
<dbReference type="RefSeq" id="WP_311401134.1">
    <property type="nucleotide sequence ID" value="NZ_JAVRBG010000004.1"/>
</dbReference>
<gene>
    <name evidence="1" type="ORF">RLT85_06030</name>
</gene>
<evidence type="ECO:0000313" key="2">
    <source>
        <dbReference type="Proteomes" id="UP001182991"/>
    </source>
</evidence>
<accession>A0ABU2KHJ8</accession>
<dbReference type="Proteomes" id="UP001182991">
    <property type="component" value="Unassembled WGS sequence"/>
</dbReference>